<dbReference type="AlphaFoldDB" id="A0A162GF80"/>
<evidence type="ECO:0000256" key="1">
    <source>
        <dbReference type="ARBA" id="ARBA00009437"/>
    </source>
</evidence>
<dbReference type="PANTHER" id="PTHR30126">
    <property type="entry name" value="HTH-TYPE TRANSCRIPTIONAL REGULATOR"/>
    <property type="match status" value="1"/>
</dbReference>
<sequence>MDINRIRYFLSVVKTGSITKAAELHHISAPALSKAIKVFERELDEKLLLPDGRGILLTDRARALAPALEEVVKKLDGIINKADLFGSFAGELKPLRIATFEVFSTHFMERILSNTFSGRSFLIHELTPGRMEQAVAGREADFAITYIPVPHPELDHLRVQAIEMGIFGLKNKFNEHAEDVPFVSPIGPIEGSPNRVRGLDGWPEEAFPRHIRYRVGMLETALGICRRGLAVAYIPKFIAKMHNEIVKPEFALEEKSLPRRFPRRKEYVYLVKRKTDLEDEAAKKLGAALRRYCSS</sequence>
<evidence type="ECO:0000256" key="2">
    <source>
        <dbReference type="ARBA" id="ARBA00023015"/>
    </source>
</evidence>
<dbReference type="PANTHER" id="PTHR30126:SF40">
    <property type="entry name" value="HTH-TYPE TRANSCRIPTIONAL REGULATOR GLTR"/>
    <property type="match status" value="1"/>
</dbReference>
<dbReference type="Gene3D" id="3.40.190.10">
    <property type="entry name" value="Periplasmic binding protein-like II"/>
    <property type="match status" value="2"/>
</dbReference>
<dbReference type="OrthoDB" id="8479357at2"/>
<proteinExistence type="inferred from homology"/>
<dbReference type="RefSeq" id="WP_063204706.1">
    <property type="nucleotide sequence ID" value="NZ_LUKD01000001.1"/>
</dbReference>
<organism evidence="6 7">
    <name type="scientific">Bdellovibrio bacteriovorus</name>
    <dbReference type="NCBI Taxonomy" id="959"/>
    <lineage>
        <taxon>Bacteria</taxon>
        <taxon>Pseudomonadati</taxon>
        <taxon>Bdellovibrionota</taxon>
        <taxon>Bdellovibrionia</taxon>
        <taxon>Bdellovibrionales</taxon>
        <taxon>Pseudobdellovibrionaceae</taxon>
        <taxon>Bdellovibrio</taxon>
    </lineage>
</organism>
<evidence type="ECO:0000256" key="3">
    <source>
        <dbReference type="ARBA" id="ARBA00023125"/>
    </source>
</evidence>
<dbReference type="Proteomes" id="UP000075799">
    <property type="component" value="Unassembled WGS sequence"/>
</dbReference>
<dbReference type="Gene3D" id="1.10.10.10">
    <property type="entry name" value="Winged helix-like DNA-binding domain superfamily/Winged helix DNA-binding domain"/>
    <property type="match status" value="1"/>
</dbReference>
<dbReference type="SUPFAM" id="SSF46785">
    <property type="entry name" value="Winged helix' DNA-binding domain"/>
    <property type="match status" value="1"/>
</dbReference>
<keyword evidence="3" id="KW-0238">DNA-binding</keyword>
<protein>
    <recommendedName>
        <fullName evidence="5">HTH lysR-type domain-containing protein</fullName>
    </recommendedName>
</protein>
<name>A0A162GF80_BDEBC</name>
<dbReference type="Pfam" id="PF00126">
    <property type="entry name" value="HTH_1"/>
    <property type="match status" value="1"/>
</dbReference>
<gene>
    <name evidence="6" type="ORF">AZI87_01650</name>
</gene>
<accession>A0A162GF80</accession>
<dbReference type="CDD" id="cd05466">
    <property type="entry name" value="PBP2_LTTR_substrate"/>
    <property type="match status" value="1"/>
</dbReference>
<evidence type="ECO:0000256" key="4">
    <source>
        <dbReference type="ARBA" id="ARBA00023163"/>
    </source>
</evidence>
<dbReference type="InterPro" id="IPR000847">
    <property type="entry name" value="LysR_HTH_N"/>
</dbReference>
<comment type="similarity">
    <text evidence="1">Belongs to the LysR transcriptional regulatory family.</text>
</comment>
<feature type="domain" description="HTH lysR-type" evidence="5">
    <location>
        <begin position="1"/>
        <end position="58"/>
    </location>
</feature>
<comment type="caution">
    <text evidence="6">The sequence shown here is derived from an EMBL/GenBank/DDBJ whole genome shotgun (WGS) entry which is preliminary data.</text>
</comment>
<dbReference type="SUPFAM" id="SSF53850">
    <property type="entry name" value="Periplasmic binding protein-like II"/>
    <property type="match status" value="1"/>
</dbReference>
<dbReference type="InterPro" id="IPR005119">
    <property type="entry name" value="LysR_subst-bd"/>
</dbReference>
<keyword evidence="2" id="KW-0805">Transcription regulation</keyword>
<keyword evidence="4" id="KW-0804">Transcription</keyword>
<dbReference type="InterPro" id="IPR036390">
    <property type="entry name" value="WH_DNA-bd_sf"/>
</dbReference>
<dbReference type="GO" id="GO:0000976">
    <property type="term" value="F:transcription cis-regulatory region binding"/>
    <property type="evidence" value="ECO:0007669"/>
    <property type="project" value="TreeGrafter"/>
</dbReference>
<dbReference type="Pfam" id="PF03466">
    <property type="entry name" value="LysR_substrate"/>
    <property type="match status" value="1"/>
</dbReference>
<dbReference type="InterPro" id="IPR036388">
    <property type="entry name" value="WH-like_DNA-bd_sf"/>
</dbReference>
<dbReference type="GO" id="GO:0003700">
    <property type="term" value="F:DNA-binding transcription factor activity"/>
    <property type="evidence" value="ECO:0007669"/>
    <property type="project" value="InterPro"/>
</dbReference>
<reference evidence="6 7" key="1">
    <citation type="submission" date="2016-03" db="EMBL/GenBank/DDBJ databases">
        <authorList>
            <person name="Ploux O."/>
        </authorList>
    </citation>
    <scope>NUCLEOTIDE SEQUENCE [LARGE SCALE GENOMIC DNA]</scope>
    <source>
        <strain evidence="6 7">EC13</strain>
    </source>
</reference>
<dbReference type="EMBL" id="LUKD01000001">
    <property type="protein sequence ID" value="KYG68002.1"/>
    <property type="molecule type" value="Genomic_DNA"/>
</dbReference>
<evidence type="ECO:0000313" key="6">
    <source>
        <dbReference type="EMBL" id="KYG68002.1"/>
    </source>
</evidence>
<evidence type="ECO:0000259" key="5">
    <source>
        <dbReference type="PROSITE" id="PS50931"/>
    </source>
</evidence>
<dbReference type="PROSITE" id="PS50931">
    <property type="entry name" value="HTH_LYSR"/>
    <property type="match status" value="1"/>
</dbReference>
<evidence type="ECO:0000313" key="7">
    <source>
        <dbReference type="Proteomes" id="UP000075799"/>
    </source>
</evidence>